<dbReference type="EMBL" id="BPVZ01000030">
    <property type="protein sequence ID" value="GKV09112.1"/>
    <property type="molecule type" value="Genomic_DNA"/>
</dbReference>
<accession>A0AAV5JCL2</accession>
<dbReference type="Proteomes" id="UP001054252">
    <property type="component" value="Unassembled WGS sequence"/>
</dbReference>
<dbReference type="InterPro" id="IPR002182">
    <property type="entry name" value="NB-ARC"/>
</dbReference>
<dbReference type="PANTHER" id="PTHR11017:SF271">
    <property type="entry name" value="DISEASE RESISTANCE PROTEIN (TIR-NBS-LRR CLASS) FAMILY"/>
    <property type="match status" value="1"/>
</dbReference>
<dbReference type="SMART" id="SM00255">
    <property type="entry name" value="TIR"/>
    <property type="match status" value="1"/>
</dbReference>
<dbReference type="Gene3D" id="3.40.50.300">
    <property type="entry name" value="P-loop containing nucleotide triphosphate hydrolases"/>
    <property type="match status" value="1"/>
</dbReference>
<gene>
    <name evidence="6" type="ORF">SLEP1_g20658</name>
</gene>
<proteinExistence type="predicted"/>
<evidence type="ECO:0000256" key="1">
    <source>
        <dbReference type="ARBA" id="ARBA00022614"/>
    </source>
</evidence>
<evidence type="ECO:0000313" key="6">
    <source>
        <dbReference type="EMBL" id="GKV09112.1"/>
    </source>
</evidence>
<dbReference type="PROSITE" id="PS50104">
    <property type="entry name" value="TIR"/>
    <property type="match status" value="1"/>
</dbReference>
<dbReference type="GO" id="GO:0043531">
    <property type="term" value="F:ADP binding"/>
    <property type="evidence" value="ECO:0007669"/>
    <property type="project" value="InterPro"/>
</dbReference>
<dbReference type="SUPFAM" id="SSF52540">
    <property type="entry name" value="P-loop containing nucleoside triphosphate hydrolases"/>
    <property type="match status" value="1"/>
</dbReference>
<dbReference type="Pfam" id="PF23598">
    <property type="entry name" value="LRR_14"/>
    <property type="match status" value="1"/>
</dbReference>
<dbReference type="SUPFAM" id="SSF52058">
    <property type="entry name" value="L domain-like"/>
    <property type="match status" value="1"/>
</dbReference>
<dbReference type="AlphaFoldDB" id="A0AAV5JCL2"/>
<dbReference type="InterPro" id="IPR042197">
    <property type="entry name" value="Apaf_helical"/>
</dbReference>
<dbReference type="Gene3D" id="3.40.50.10140">
    <property type="entry name" value="Toll/interleukin-1 receptor homology (TIR) domain"/>
    <property type="match status" value="1"/>
</dbReference>
<evidence type="ECO:0000256" key="2">
    <source>
        <dbReference type="ARBA" id="ARBA00022737"/>
    </source>
</evidence>
<name>A0AAV5JCL2_9ROSI</name>
<comment type="caution">
    <text evidence="6">The sequence shown here is derived from an EMBL/GenBank/DDBJ whole genome shotgun (WGS) entry which is preliminary data.</text>
</comment>
<dbReference type="InterPro" id="IPR032675">
    <property type="entry name" value="LRR_dom_sf"/>
</dbReference>
<dbReference type="Gene3D" id="3.80.10.10">
    <property type="entry name" value="Ribonuclease Inhibitor"/>
    <property type="match status" value="2"/>
</dbReference>
<keyword evidence="7" id="KW-1185">Reference proteome</keyword>
<dbReference type="SUPFAM" id="SSF52200">
    <property type="entry name" value="Toll/Interleukin receptor TIR domain"/>
    <property type="match status" value="1"/>
</dbReference>
<keyword evidence="3" id="KW-0611">Plant defense</keyword>
<feature type="domain" description="TIR" evidence="5">
    <location>
        <begin position="11"/>
        <end position="176"/>
    </location>
</feature>
<keyword evidence="1" id="KW-0433">Leucine-rich repeat</keyword>
<dbReference type="InterPro" id="IPR000157">
    <property type="entry name" value="TIR_dom"/>
</dbReference>
<dbReference type="GO" id="GO:0007165">
    <property type="term" value="P:signal transduction"/>
    <property type="evidence" value="ECO:0007669"/>
    <property type="project" value="InterPro"/>
</dbReference>
<dbReference type="InterPro" id="IPR055414">
    <property type="entry name" value="LRR_R13L4/SHOC2-like"/>
</dbReference>
<reference evidence="6 7" key="1">
    <citation type="journal article" date="2021" name="Commun. Biol.">
        <title>The genome of Shorea leprosula (Dipterocarpaceae) highlights the ecological relevance of drought in aseasonal tropical rainforests.</title>
        <authorList>
            <person name="Ng K.K.S."/>
            <person name="Kobayashi M.J."/>
            <person name="Fawcett J.A."/>
            <person name="Hatakeyama M."/>
            <person name="Paape T."/>
            <person name="Ng C.H."/>
            <person name="Ang C.C."/>
            <person name="Tnah L.H."/>
            <person name="Lee C.T."/>
            <person name="Nishiyama T."/>
            <person name="Sese J."/>
            <person name="O'Brien M.J."/>
            <person name="Copetti D."/>
            <person name="Mohd Noor M.I."/>
            <person name="Ong R.C."/>
            <person name="Putra M."/>
            <person name="Sireger I.Z."/>
            <person name="Indrioko S."/>
            <person name="Kosugi Y."/>
            <person name="Izuno A."/>
            <person name="Isagi Y."/>
            <person name="Lee S.L."/>
            <person name="Shimizu K.K."/>
        </authorList>
    </citation>
    <scope>NUCLEOTIDE SEQUENCE [LARGE SCALE GENOMIC DNA]</scope>
    <source>
        <strain evidence="6">214</strain>
    </source>
</reference>
<protein>
    <recommendedName>
        <fullName evidence="5">TIR domain-containing protein</fullName>
    </recommendedName>
</protein>
<dbReference type="InterPro" id="IPR058192">
    <property type="entry name" value="WHD_ROQ1-like"/>
</dbReference>
<keyword evidence="2" id="KW-0677">Repeat</keyword>
<dbReference type="Pfam" id="PF01582">
    <property type="entry name" value="TIR"/>
    <property type="match status" value="1"/>
</dbReference>
<dbReference type="InterPro" id="IPR044974">
    <property type="entry name" value="Disease_R_plants"/>
</dbReference>
<keyword evidence="4" id="KW-0520">NAD</keyword>
<organism evidence="6 7">
    <name type="scientific">Rubroshorea leprosula</name>
    <dbReference type="NCBI Taxonomy" id="152421"/>
    <lineage>
        <taxon>Eukaryota</taxon>
        <taxon>Viridiplantae</taxon>
        <taxon>Streptophyta</taxon>
        <taxon>Embryophyta</taxon>
        <taxon>Tracheophyta</taxon>
        <taxon>Spermatophyta</taxon>
        <taxon>Magnoliopsida</taxon>
        <taxon>eudicotyledons</taxon>
        <taxon>Gunneridae</taxon>
        <taxon>Pentapetalae</taxon>
        <taxon>rosids</taxon>
        <taxon>malvids</taxon>
        <taxon>Malvales</taxon>
        <taxon>Dipterocarpaceae</taxon>
        <taxon>Rubroshorea</taxon>
    </lineage>
</organism>
<dbReference type="Gene3D" id="1.10.8.430">
    <property type="entry name" value="Helical domain of apoptotic protease-activating factors"/>
    <property type="match status" value="1"/>
</dbReference>
<dbReference type="Pfam" id="PF23282">
    <property type="entry name" value="WHD_ROQ1"/>
    <property type="match status" value="1"/>
</dbReference>
<dbReference type="GO" id="GO:0006952">
    <property type="term" value="P:defense response"/>
    <property type="evidence" value="ECO:0007669"/>
    <property type="project" value="UniProtKB-KW"/>
</dbReference>
<evidence type="ECO:0000256" key="3">
    <source>
        <dbReference type="ARBA" id="ARBA00022821"/>
    </source>
</evidence>
<evidence type="ECO:0000259" key="5">
    <source>
        <dbReference type="PROSITE" id="PS50104"/>
    </source>
</evidence>
<dbReference type="FunFam" id="3.40.50.10140:FF:000007">
    <property type="entry name" value="Disease resistance protein (TIR-NBS-LRR class)"/>
    <property type="match status" value="1"/>
</dbReference>
<dbReference type="PRINTS" id="PR00364">
    <property type="entry name" value="DISEASERSIST"/>
</dbReference>
<dbReference type="InterPro" id="IPR035897">
    <property type="entry name" value="Toll_tir_struct_dom_sf"/>
</dbReference>
<evidence type="ECO:0000256" key="4">
    <source>
        <dbReference type="ARBA" id="ARBA00023027"/>
    </source>
</evidence>
<dbReference type="PANTHER" id="PTHR11017">
    <property type="entry name" value="LEUCINE-RICH REPEAT-CONTAINING PROTEIN"/>
    <property type="match status" value="1"/>
</dbReference>
<evidence type="ECO:0000313" key="7">
    <source>
        <dbReference type="Proteomes" id="UP001054252"/>
    </source>
</evidence>
<dbReference type="GO" id="GO:0051707">
    <property type="term" value="P:response to other organism"/>
    <property type="evidence" value="ECO:0007669"/>
    <property type="project" value="UniProtKB-ARBA"/>
</dbReference>
<sequence length="1157" mass="132611">MAASFPSDPSWNYDVFLSFRGEDVRKNFLGHLDSALKKGGFRTYKDDNGLTRGSDIAPSLVEAIEHSRIAVVVFSTNYAASGWCLDELVKILDCRDKLGQMVLPVFFHVDPSDVRNQRGSFGEAFGRHQKVTVDKVERWKTALTSAANLAGFDLQSVNGDETELIKKIIEDVWEKVHHTYPSDVDGLFGIGFPVERIISLLRLGSRDVRFIGIYGMPGIGKTTVAKEIRNRISKEFDGNSLLMLEDVQLGSRHGGLVELQKRLLYDILGVLDLHLRDVDDGIEKIRGRLKHKKVLIILDNVDHLDQLAALAKERSWFGIGSRILVTCRDEHLLNAHGYRVDAKYEVPCLHFYYAEKLFSWHAFRELSPPDDYANISHEIVRYAGGHPLSLKVLGSFLSDKTLLEWTSALKELKSIPYGEIFERLKICFDSLDDHQKAIFLDIAFFFIGMDEDNAIQILDGCGFYTKIHLRSLIQKCLLTIREKKLRMHDLLQEMAREIVRRENPGEPGERSRLSFYKDVRKVLKYHEGTDKVIGLKGFFPTLREKLFSTGALAGMKKVRILQLRNADIVGGCEHFSKELRWLCWERCPWLSIPPSLNLRKLVVLRLCYSKLQYIWEQSKVLKNLKVLDLSYSHDLIRTSDISGLLNIEKLIFRGCINLIEVHQSIGNLSKVIYLDLENCQNLVHLPSEICKLRFLENLDLYSCSKLRELPEDFGNMESLKELNIGCTAIKNLPVSIHHLKNLTNFFWNNERSLLESAGIYDLSPLWSLASVRELNLLFCKLSDNSFPRDLSGLQNLEMLLLRGNTFHRLPIFLSNLPKLKKLDVSKCDLSGTSGPLVVASPFLQELNLSKNNFCSVPVDLTSLPVETKVFLVLCKKLKVIESASHTKLITYHCKSLEKVTFKGGFNHRSLRSIFPGFNGTESHTVLYWASLKPLTSEQLAKLEHLLGLNALRKKWLHFFKDFILTRSKDRPIQGFSDYMEPIYSIFLPEGTMPYGFNHEDNVACTIVDVPQVSSGSFQGLAVCVFYHIRKIFLPSFAITIEDKNFSRHYRVPWLHWYHSEDEVTWVSCWRTPSLVNECKRFSIKVETHGSHLPIVKRIGFRLLSEKELDLVTDVWGKSNWISDMEPSADPVFLDRIGLRNSKERWGWEESTLRRRSI</sequence>
<dbReference type="InterPro" id="IPR027417">
    <property type="entry name" value="P-loop_NTPase"/>
</dbReference>
<dbReference type="Pfam" id="PF00931">
    <property type="entry name" value="NB-ARC"/>
    <property type="match status" value="1"/>
</dbReference>